<gene>
    <name evidence="4" type="ORF">VMF7928_00244</name>
</gene>
<feature type="domain" description="Glycosyl transferase family 1" evidence="3">
    <location>
        <begin position="209"/>
        <end position="358"/>
    </location>
</feature>
<comment type="caution">
    <text evidence="4">The sequence shown here is derived from an EMBL/GenBank/DDBJ whole genome shotgun (WGS) entry which is preliminary data.</text>
</comment>
<dbReference type="Pfam" id="PF00534">
    <property type="entry name" value="Glycos_transf_1"/>
    <property type="match status" value="1"/>
</dbReference>
<dbReference type="PANTHER" id="PTHR12526:SF629">
    <property type="entry name" value="TEICHURONIC ACID BIOSYNTHESIS GLYCOSYLTRANSFERASE TUAH-RELATED"/>
    <property type="match status" value="1"/>
</dbReference>
<keyword evidence="5" id="KW-1185">Reference proteome</keyword>
<dbReference type="SUPFAM" id="SSF53756">
    <property type="entry name" value="UDP-Glycosyltransferase/glycogen phosphorylase"/>
    <property type="match status" value="1"/>
</dbReference>
<keyword evidence="1" id="KW-0328">Glycosyltransferase</keyword>
<evidence type="ECO:0000259" key="3">
    <source>
        <dbReference type="Pfam" id="PF00534"/>
    </source>
</evidence>
<evidence type="ECO:0000256" key="1">
    <source>
        <dbReference type="ARBA" id="ARBA00022676"/>
    </source>
</evidence>
<evidence type="ECO:0000256" key="2">
    <source>
        <dbReference type="ARBA" id="ARBA00022679"/>
    </source>
</evidence>
<dbReference type="EMBL" id="CAKLDM010000001">
    <property type="protein sequence ID" value="CAH0536150.1"/>
    <property type="molecule type" value="Genomic_DNA"/>
</dbReference>
<reference evidence="4" key="1">
    <citation type="submission" date="2021-11" db="EMBL/GenBank/DDBJ databases">
        <authorList>
            <person name="Rodrigo-Torres L."/>
            <person name="Arahal R. D."/>
            <person name="Lucena T."/>
        </authorList>
    </citation>
    <scope>NUCLEOTIDE SEQUENCE</scope>
    <source>
        <strain evidence="4">CECT 7928</strain>
    </source>
</reference>
<sequence length="397" mass="44503">MSNPTIHSLLFDPIRFKGGSKIATLEALLVCQPENAKFTIVTANPESWQHSGHHNMTIVRLPTIKVLSSAQHGAAYWINQLFYFVILLFNLCFMQKVDKLIGASGPGIDMPIYFLGKLLSKQIIQLIHGPVGNSRSIGYCLSNADHVFYLQSARPSMLTALNTYYQAKFRNIDASSLSSWVASHSNYHVFVNGISQQNWPTRCQMVLPTIFWCASLLKWKGLDKLITAAKLIHPTHPLIANVCFIRPKDISLPVSQAPQNISHFRWYEDPECLDDIRSKSNIFISTSTNEPFGLSILEALAAGMCVILPDDDSYWSKTLTDFQQCIKYKAEDPVSLCTAIYLLLNDRNMMEQLSQNALQVALEYQAESRYLAIAHCIEAPCEQPSSSALNPVNAERS</sequence>
<accession>A0ABN8E0K3</accession>
<evidence type="ECO:0000313" key="4">
    <source>
        <dbReference type="EMBL" id="CAH0536150.1"/>
    </source>
</evidence>
<dbReference type="Gene3D" id="3.40.50.2000">
    <property type="entry name" value="Glycogen Phosphorylase B"/>
    <property type="match status" value="1"/>
</dbReference>
<protein>
    <recommendedName>
        <fullName evidence="3">Glycosyl transferase family 1 domain-containing protein</fullName>
    </recommendedName>
</protein>
<proteinExistence type="predicted"/>
<evidence type="ECO:0000313" key="5">
    <source>
        <dbReference type="Proteomes" id="UP000838748"/>
    </source>
</evidence>
<keyword evidence="2" id="KW-0808">Transferase</keyword>
<organism evidence="4 5">
    <name type="scientific">Vibrio marisflavi CECT 7928</name>
    <dbReference type="NCBI Taxonomy" id="634439"/>
    <lineage>
        <taxon>Bacteria</taxon>
        <taxon>Pseudomonadati</taxon>
        <taxon>Pseudomonadota</taxon>
        <taxon>Gammaproteobacteria</taxon>
        <taxon>Vibrionales</taxon>
        <taxon>Vibrionaceae</taxon>
        <taxon>Vibrio</taxon>
    </lineage>
</organism>
<dbReference type="InterPro" id="IPR001296">
    <property type="entry name" value="Glyco_trans_1"/>
</dbReference>
<dbReference type="PANTHER" id="PTHR12526">
    <property type="entry name" value="GLYCOSYLTRANSFERASE"/>
    <property type="match status" value="1"/>
</dbReference>
<name>A0ABN8E0K3_9VIBR</name>
<dbReference type="Proteomes" id="UP000838748">
    <property type="component" value="Unassembled WGS sequence"/>
</dbReference>
<dbReference type="RefSeq" id="WP_237359652.1">
    <property type="nucleotide sequence ID" value="NZ_CAKLDM010000001.1"/>
</dbReference>